<keyword evidence="4 7" id="KW-1133">Transmembrane helix</keyword>
<dbReference type="InterPro" id="IPR011993">
    <property type="entry name" value="PH-like_dom_sf"/>
</dbReference>
<keyword evidence="3 7" id="KW-0812">Transmembrane</keyword>
<feature type="compositionally biased region" description="Acidic residues" evidence="6">
    <location>
        <begin position="465"/>
        <end position="485"/>
    </location>
</feature>
<evidence type="ECO:0000256" key="4">
    <source>
        <dbReference type="ARBA" id="ARBA00022989"/>
    </source>
</evidence>
<keyword evidence="5 7" id="KW-0472">Membrane</keyword>
<dbReference type="OrthoDB" id="2162691at2759"/>
<organism evidence="9 10">
    <name type="scientific">Trichomonascus ciferrii</name>
    <dbReference type="NCBI Taxonomy" id="44093"/>
    <lineage>
        <taxon>Eukaryota</taxon>
        <taxon>Fungi</taxon>
        <taxon>Dikarya</taxon>
        <taxon>Ascomycota</taxon>
        <taxon>Saccharomycotina</taxon>
        <taxon>Dipodascomycetes</taxon>
        <taxon>Dipodascales</taxon>
        <taxon>Trichomonascaceae</taxon>
        <taxon>Trichomonascus</taxon>
        <taxon>Trichomonascus ciferrii complex</taxon>
    </lineage>
</organism>
<feature type="region of interest" description="Disordered" evidence="6">
    <location>
        <begin position="409"/>
        <end position="536"/>
    </location>
</feature>
<dbReference type="GO" id="GO:0005886">
    <property type="term" value="C:plasma membrane"/>
    <property type="evidence" value="ECO:0007669"/>
    <property type="project" value="TreeGrafter"/>
</dbReference>
<dbReference type="InterPro" id="IPR004182">
    <property type="entry name" value="GRAM"/>
</dbReference>
<dbReference type="GO" id="GO:0032541">
    <property type="term" value="C:cortical endoplasmic reticulum"/>
    <property type="evidence" value="ECO:0007669"/>
    <property type="project" value="TreeGrafter"/>
</dbReference>
<dbReference type="Proteomes" id="UP000761534">
    <property type="component" value="Unassembled WGS sequence"/>
</dbReference>
<dbReference type="PROSITE" id="PS51778">
    <property type="entry name" value="VAST"/>
    <property type="match status" value="1"/>
</dbReference>
<feature type="compositionally biased region" description="Polar residues" evidence="6">
    <location>
        <begin position="191"/>
        <end position="201"/>
    </location>
</feature>
<dbReference type="Gene3D" id="2.30.29.30">
    <property type="entry name" value="Pleckstrin-homology domain (PH domain)/Phosphotyrosine-binding domain (PTB)"/>
    <property type="match status" value="1"/>
</dbReference>
<dbReference type="CDD" id="cd13220">
    <property type="entry name" value="PH-GRAM_GRAMDC"/>
    <property type="match status" value="1"/>
</dbReference>
<dbReference type="GO" id="GO:0140268">
    <property type="term" value="C:endoplasmic reticulum-plasma membrane contact site"/>
    <property type="evidence" value="ECO:0007669"/>
    <property type="project" value="TreeGrafter"/>
</dbReference>
<dbReference type="PANTHER" id="PTHR23319:SF4">
    <property type="entry name" value="GRAM DOMAIN CONTAINING 1B, ISOFORM E"/>
    <property type="match status" value="1"/>
</dbReference>
<accession>A0A642V4B1</accession>
<dbReference type="GO" id="GO:0120015">
    <property type="term" value="F:sterol transfer activity"/>
    <property type="evidence" value="ECO:0007669"/>
    <property type="project" value="TreeGrafter"/>
</dbReference>
<dbReference type="GO" id="GO:0005789">
    <property type="term" value="C:endoplasmic reticulum membrane"/>
    <property type="evidence" value="ECO:0007669"/>
    <property type="project" value="TreeGrafter"/>
</dbReference>
<proteinExistence type="inferred from homology"/>
<dbReference type="GO" id="GO:0032934">
    <property type="term" value="F:sterol binding"/>
    <property type="evidence" value="ECO:0007669"/>
    <property type="project" value="TreeGrafter"/>
</dbReference>
<dbReference type="InterPro" id="IPR031968">
    <property type="entry name" value="VASt"/>
</dbReference>
<evidence type="ECO:0000313" key="9">
    <source>
        <dbReference type="EMBL" id="KAA8911705.1"/>
    </source>
</evidence>
<gene>
    <name evidence="9" type="ORF">TRICI_003720</name>
</gene>
<evidence type="ECO:0000256" key="6">
    <source>
        <dbReference type="SAM" id="MobiDB-lite"/>
    </source>
</evidence>
<comment type="subcellular location">
    <subcellularLocation>
        <location evidence="1">Membrane</location>
        <topology evidence="1">Single-pass membrane protein</topology>
    </subcellularLocation>
</comment>
<sequence length="859" mass="93653">MSASLPSTPIKGNGASQRASRRASIASSRPVDEGDEHSSSLVPPSNHHQQQHHDDSSSPASHFFTSVLSAAQNAASSLTGLKGNGGETGRQRSMSDPSEFFQNYEDGSGEGGASDDVEREISDSPAPAHGVNDVVIEPIRSAISTLGKGELSLASLGLAEDGNEQASVKQNSMYSHKDEEEDEEESLLSDTKSLMETGSLNHRSRKNTTDSAGIGAEFNQGGALAVPIMSRSKSRASSLISKQRKRRSSSTEDEDEDGVVGGGGARRSTNRITGFAYANKKRNKDFHRLFRSVTTDDYLLDDFSCALSREILIHGRLYVSERHICFNSNILGWVTNLIIGFDEIVTLEKKNTAGLFPNGIIIQTLHARHSFASFVSRDTTLEFLTSVWKQASPHQARLEGGNSMLNLAGGGEDFDYKSSDEDEEDEDGDGSERNNNNNTNNLDDMTYESDEGASLGSFGSSESLFTDDNDVSDDNGSEVQEDAVQTEDSPPQQPQTTATAVGGSEGGGVSGGWPVGNLGPETHSVTDPGDPESNGEKLLANELIPAPLGVVVNLLFGEDTSFMRRLIVDVQKNTNLNDYSSFGKENTRKYDYIKPLNGPVGPKQTRCICTDTVEEWDLEKRVVVVTATQTPDVPSGGSFVTKSRYSLAWGENNQTKLLFSFWTEWSGKSWIKGAIERGSQDGQTQFSKDLVSEINALLKGAKKRKAPGKAKKPAKAKKAKKHRQPEGVTTADKTKAKDERLAGIFKRVGEIMNTEISSLLPIPIWGITIILLLIYIFMARPHITPQAATRGSDSLSSMMLEEEYEVWKWIDDRVSANPNTQYKPPAPQDIEKAYGRQELAESIRITQNRLNLLKDKLDI</sequence>
<evidence type="ECO:0000256" key="1">
    <source>
        <dbReference type="ARBA" id="ARBA00004167"/>
    </source>
</evidence>
<feature type="compositionally biased region" description="Gly residues" evidence="6">
    <location>
        <begin position="503"/>
        <end position="514"/>
    </location>
</feature>
<feature type="compositionally biased region" description="Polar residues" evidence="6">
    <location>
        <begin position="164"/>
        <end position="174"/>
    </location>
</feature>
<protein>
    <recommendedName>
        <fullName evidence="8">VASt domain-containing protein</fullName>
    </recommendedName>
</protein>
<dbReference type="EMBL" id="SWFS01000274">
    <property type="protein sequence ID" value="KAA8911705.1"/>
    <property type="molecule type" value="Genomic_DNA"/>
</dbReference>
<dbReference type="GO" id="GO:0005739">
    <property type="term" value="C:mitochondrion"/>
    <property type="evidence" value="ECO:0007669"/>
    <property type="project" value="TreeGrafter"/>
</dbReference>
<dbReference type="VEuPathDB" id="FungiDB:TRICI_003720"/>
<dbReference type="InterPro" id="IPR051482">
    <property type="entry name" value="Cholesterol_transport"/>
</dbReference>
<evidence type="ECO:0000256" key="2">
    <source>
        <dbReference type="ARBA" id="ARBA00006582"/>
    </source>
</evidence>
<dbReference type="SMART" id="SM00568">
    <property type="entry name" value="GRAM"/>
    <property type="match status" value="1"/>
</dbReference>
<dbReference type="AlphaFoldDB" id="A0A642V4B1"/>
<feature type="region of interest" description="Disordered" evidence="6">
    <location>
        <begin position="77"/>
        <end position="134"/>
    </location>
</feature>
<name>A0A642V4B1_9ASCO</name>
<feature type="compositionally biased region" description="Basic residues" evidence="6">
    <location>
        <begin position="700"/>
        <end position="723"/>
    </location>
</feature>
<feature type="compositionally biased region" description="Acidic residues" evidence="6">
    <location>
        <begin position="420"/>
        <end position="429"/>
    </location>
</feature>
<feature type="compositionally biased region" description="Low complexity" evidence="6">
    <location>
        <begin position="15"/>
        <end position="29"/>
    </location>
</feature>
<comment type="caution">
    <text evidence="9">The sequence shown here is derived from an EMBL/GenBank/DDBJ whole genome shotgun (WGS) entry which is preliminary data.</text>
</comment>
<dbReference type="GO" id="GO:0032366">
    <property type="term" value="P:intracellular sterol transport"/>
    <property type="evidence" value="ECO:0007669"/>
    <property type="project" value="TreeGrafter"/>
</dbReference>
<feature type="domain" description="VASt" evidence="8">
    <location>
        <begin position="535"/>
        <end position="702"/>
    </location>
</feature>
<dbReference type="PANTHER" id="PTHR23319">
    <property type="entry name" value="GRAM DOMAIN CONTAINING 1B, ISOFORM E"/>
    <property type="match status" value="1"/>
</dbReference>
<dbReference type="Pfam" id="PF02893">
    <property type="entry name" value="GRAM"/>
    <property type="match status" value="1"/>
</dbReference>
<feature type="region of interest" description="Disordered" evidence="6">
    <location>
        <begin position="1"/>
        <end position="65"/>
    </location>
</feature>
<feature type="region of interest" description="Disordered" evidence="6">
    <location>
        <begin position="235"/>
        <end position="267"/>
    </location>
</feature>
<feature type="region of interest" description="Disordered" evidence="6">
    <location>
        <begin position="700"/>
        <end position="734"/>
    </location>
</feature>
<dbReference type="Pfam" id="PF16016">
    <property type="entry name" value="VASt"/>
    <property type="match status" value="1"/>
</dbReference>
<evidence type="ECO:0000256" key="5">
    <source>
        <dbReference type="ARBA" id="ARBA00023136"/>
    </source>
</evidence>
<feature type="compositionally biased region" description="Low complexity" evidence="6">
    <location>
        <begin position="433"/>
        <end position="444"/>
    </location>
</feature>
<feature type="compositionally biased region" description="Polar residues" evidence="6">
    <location>
        <begin position="486"/>
        <end position="499"/>
    </location>
</feature>
<feature type="transmembrane region" description="Helical" evidence="7">
    <location>
        <begin position="759"/>
        <end position="778"/>
    </location>
</feature>
<evidence type="ECO:0000313" key="10">
    <source>
        <dbReference type="Proteomes" id="UP000761534"/>
    </source>
</evidence>
<reference evidence="9" key="1">
    <citation type="journal article" date="2019" name="G3 (Bethesda)">
        <title>Genome Assemblies of Two Rare Opportunistic Yeast Pathogens: Diutina rugosa (syn. Candida rugosa) and Trichomonascus ciferrii (syn. Candida ciferrii).</title>
        <authorList>
            <person name="Mixao V."/>
            <person name="Saus E."/>
            <person name="Hansen A.P."/>
            <person name="Lass-Florl C."/>
            <person name="Gabaldon T."/>
        </authorList>
    </citation>
    <scope>NUCLEOTIDE SEQUENCE</scope>
    <source>
        <strain evidence="9">CBS 4856</strain>
    </source>
</reference>
<feature type="compositionally biased region" description="Low complexity" evidence="6">
    <location>
        <begin position="452"/>
        <end position="464"/>
    </location>
</feature>
<evidence type="ECO:0000256" key="3">
    <source>
        <dbReference type="ARBA" id="ARBA00022692"/>
    </source>
</evidence>
<keyword evidence="10" id="KW-1185">Reference proteome</keyword>
<feature type="region of interest" description="Disordered" evidence="6">
    <location>
        <begin position="162"/>
        <end position="216"/>
    </location>
</feature>
<comment type="similarity">
    <text evidence="2">Belongs to the YSP2 family.</text>
</comment>
<evidence type="ECO:0000256" key="7">
    <source>
        <dbReference type="SAM" id="Phobius"/>
    </source>
</evidence>
<evidence type="ECO:0000259" key="8">
    <source>
        <dbReference type="PROSITE" id="PS51778"/>
    </source>
</evidence>